<feature type="domain" description="PNPLA" evidence="5">
    <location>
        <begin position="8"/>
        <end position="213"/>
    </location>
</feature>
<evidence type="ECO:0000313" key="7">
    <source>
        <dbReference type="Proteomes" id="UP001165678"/>
    </source>
</evidence>
<feature type="short sequence motif" description="GXSXG" evidence="4">
    <location>
        <begin position="39"/>
        <end position="43"/>
    </location>
</feature>
<reference evidence="6" key="1">
    <citation type="submission" date="2022-11" db="EMBL/GenBank/DDBJ databases">
        <title>Larsenimonas rhizosphaerae sp. nov., isolated from a tidal mudflat.</title>
        <authorList>
            <person name="Lee S.D."/>
            <person name="Kim I.S."/>
        </authorList>
    </citation>
    <scope>NUCLEOTIDE SEQUENCE</scope>
    <source>
        <strain evidence="6">GH2-1</strain>
    </source>
</reference>
<dbReference type="Gene3D" id="3.40.1090.10">
    <property type="entry name" value="Cytosolic phospholipase A2 catalytic domain"/>
    <property type="match status" value="2"/>
</dbReference>
<feature type="short sequence motif" description="GXGXXG" evidence="4">
    <location>
        <begin position="12"/>
        <end position="17"/>
    </location>
</feature>
<keyword evidence="3 4" id="KW-0443">Lipid metabolism</keyword>
<proteinExistence type="predicted"/>
<dbReference type="GO" id="GO:0016787">
    <property type="term" value="F:hydrolase activity"/>
    <property type="evidence" value="ECO:0007669"/>
    <property type="project" value="UniProtKB-UniRule"/>
</dbReference>
<keyword evidence="2 4" id="KW-0442">Lipid degradation</keyword>
<gene>
    <name evidence="6" type="ORF">OQ287_12865</name>
</gene>
<dbReference type="Pfam" id="PF12536">
    <property type="entry name" value="DUF3734"/>
    <property type="match status" value="1"/>
</dbReference>
<feature type="short sequence motif" description="DGA/G" evidence="4">
    <location>
        <begin position="200"/>
        <end position="202"/>
    </location>
</feature>
<dbReference type="InterPro" id="IPR021095">
    <property type="entry name" value="DUF3734"/>
</dbReference>
<dbReference type="PANTHER" id="PTHR14226:SF57">
    <property type="entry name" value="BLR7027 PROTEIN"/>
    <property type="match status" value="1"/>
</dbReference>
<evidence type="ECO:0000313" key="6">
    <source>
        <dbReference type="EMBL" id="MCX2525135.1"/>
    </source>
</evidence>
<evidence type="ECO:0000256" key="4">
    <source>
        <dbReference type="PROSITE-ProRule" id="PRU01161"/>
    </source>
</evidence>
<dbReference type="SUPFAM" id="SSF52151">
    <property type="entry name" value="FabD/lysophospholipase-like"/>
    <property type="match status" value="1"/>
</dbReference>
<dbReference type="Proteomes" id="UP001165678">
    <property type="component" value="Unassembled WGS sequence"/>
</dbReference>
<sequence>MSRAMNILLLQGGGALGAYQVGVYEALNRAGIRPDWVVGTSVGALNGALIAGGDTEHSLQRLEAFWEEIAQPGHSFGPQSDRMESQAARYMALTRGVPNFFTPRRPWSIPLLHPNGTLPGFYDTSALRATLNRLVDFDALGTRNFHDGIRLSVGAVNVGKGELTYFDSHHHSLNAEHIMASGALPPGFPPVEVDGELYWDGGLVSNTPLDYVLEEEQPGSNLPVNCYVVDLWHAAGPAPSTIMEAINREKDIQYATRAGQNVHFLKRIHALKAAIRTLSHHLPEEVRHTSQISEILKLGLQQPVNIVRLLAPVREQETAQKDIDFSWSSIVARRQAGHDDMTQALDICPCHKDPVSDDIGARVCSFRSNRDGQLVEES</sequence>
<feature type="active site" description="Nucleophile" evidence="4">
    <location>
        <position position="41"/>
    </location>
</feature>
<dbReference type="AlphaFoldDB" id="A0AA41ZQ01"/>
<dbReference type="CDD" id="cd07209">
    <property type="entry name" value="Pat_hypo_Ecoli_Z1214_like"/>
    <property type="match status" value="1"/>
</dbReference>
<dbReference type="InterPro" id="IPR050301">
    <property type="entry name" value="NTE"/>
</dbReference>
<dbReference type="InterPro" id="IPR016035">
    <property type="entry name" value="Acyl_Trfase/lysoPLipase"/>
</dbReference>
<dbReference type="RefSeq" id="WP_265896698.1">
    <property type="nucleotide sequence ID" value="NZ_JAPIVE010000004.1"/>
</dbReference>
<dbReference type="GO" id="GO:0016042">
    <property type="term" value="P:lipid catabolic process"/>
    <property type="evidence" value="ECO:0007669"/>
    <property type="project" value="UniProtKB-UniRule"/>
</dbReference>
<comment type="caution">
    <text evidence="6">The sequence shown here is derived from an EMBL/GenBank/DDBJ whole genome shotgun (WGS) entry which is preliminary data.</text>
</comment>
<evidence type="ECO:0000256" key="1">
    <source>
        <dbReference type="ARBA" id="ARBA00022801"/>
    </source>
</evidence>
<dbReference type="InterPro" id="IPR002641">
    <property type="entry name" value="PNPLA_dom"/>
</dbReference>
<feature type="active site" description="Proton acceptor" evidence="4">
    <location>
        <position position="200"/>
    </location>
</feature>
<accession>A0AA41ZQ01</accession>
<dbReference type="EMBL" id="JAPIVE010000004">
    <property type="protein sequence ID" value="MCX2525135.1"/>
    <property type="molecule type" value="Genomic_DNA"/>
</dbReference>
<evidence type="ECO:0000259" key="5">
    <source>
        <dbReference type="PROSITE" id="PS51635"/>
    </source>
</evidence>
<evidence type="ECO:0000256" key="3">
    <source>
        <dbReference type="ARBA" id="ARBA00023098"/>
    </source>
</evidence>
<protein>
    <submittedName>
        <fullName evidence="6">Patatin-like phospholipase family protein</fullName>
    </submittedName>
</protein>
<dbReference type="PROSITE" id="PS51635">
    <property type="entry name" value="PNPLA"/>
    <property type="match status" value="1"/>
</dbReference>
<name>A0AA41ZQ01_9GAMM</name>
<organism evidence="6 7">
    <name type="scientific">Larsenimonas rhizosphaerae</name>
    <dbReference type="NCBI Taxonomy" id="2944682"/>
    <lineage>
        <taxon>Bacteria</taxon>
        <taxon>Pseudomonadati</taxon>
        <taxon>Pseudomonadota</taxon>
        <taxon>Gammaproteobacteria</taxon>
        <taxon>Oceanospirillales</taxon>
        <taxon>Halomonadaceae</taxon>
        <taxon>Larsenimonas</taxon>
    </lineage>
</organism>
<evidence type="ECO:0000256" key="2">
    <source>
        <dbReference type="ARBA" id="ARBA00022963"/>
    </source>
</evidence>
<keyword evidence="7" id="KW-1185">Reference proteome</keyword>
<dbReference type="PANTHER" id="PTHR14226">
    <property type="entry name" value="NEUROPATHY TARGET ESTERASE/SWISS CHEESE D.MELANOGASTER"/>
    <property type="match status" value="1"/>
</dbReference>
<dbReference type="Pfam" id="PF01734">
    <property type="entry name" value="Patatin"/>
    <property type="match status" value="1"/>
</dbReference>
<keyword evidence="1 4" id="KW-0378">Hydrolase</keyword>